<sequence>MTSGRARSANSQVFEARRFRGEDPMVESLAGTGPAIVTLKRSALPPLPMPDALSRPFWQAAAQGRLVIQRCHRSGRWFHPPQPVCTCCGRDELEFREVSGRGVVESFVVMRDKRITGFEDRVPYVNLWVELDEQPGLVLVANLVGAEAGEVRIGARVRVVFERLTEDICLPQFELVDE</sequence>
<evidence type="ECO:0000259" key="2">
    <source>
        <dbReference type="Pfam" id="PF12172"/>
    </source>
</evidence>
<proteinExistence type="predicted"/>
<dbReference type="RefSeq" id="WP_260723757.1">
    <property type="nucleotide sequence ID" value="NZ_BAAABS010000011.1"/>
</dbReference>
<dbReference type="InterPro" id="IPR012340">
    <property type="entry name" value="NA-bd_OB-fold"/>
</dbReference>
<dbReference type="InterPro" id="IPR022002">
    <property type="entry name" value="ChsH2_Znr"/>
</dbReference>
<name>A0ABY5Z051_9ACTN</name>
<accession>A0ABY5Z051</accession>
<evidence type="ECO:0000313" key="4">
    <source>
        <dbReference type="Proteomes" id="UP001058271"/>
    </source>
</evidence>
<reference evidence="3" key="1">
    <citation type="submission" date="2021-04" db="EMBL/GenBank/DDBJ databases">
        <title>Biosynthetic gene clusters of Dactylosporangioum roseum.</title>
        <authorList>
            <person name="Hartkoorn R.C."/>
            <person name="Beaudoing E."/>
            <person name="Hot D."/>
            <person name="Moureu S."/>
        </authorList>
    </citation>
    <scope>NUCLEOTIDE SEQUENCE</scope>
    <source>
        <strain evidence="3">NRRL B-16295</strain>
    </source>
</reference>
<evidence type="ECO:0000259" key="1">
    <source>
        <dbReference type="Pfam" id="PF01796"/>
    </source>
</evidence>
<dbReference type="Proteomes" id="UP001058271">
    <property type="component" value="Chromosome"/>
</dbReference>
<dbReference type="Pfam" id="PF12172">
    <property type="entry name" value="zf-ChsH2"/>
    <property type="match status" value="1"/>
</dbReference>
<protein>
    <submittedName>
        <fullName evidence="3">Zn-ribbon domain-containing OB-fold protein</fullName>
    </submittedName>
</protein>
<evidence type="ECO:0000313" key="3">
    <source>
        <dbReference type="EMBL" id="UWZ34440.1"/>
    </source>
</evidence>
<dbReference type="Pfam" id="PF01796">
    <property type="entry name" value="OB_ChsH2_C"/>
    <property type="match status" value="1"/>
</dbReference>
<dbReference type="Gene3D" id="6.10.30.10">
    <property type="match status" value="1"/>
</dbReference>
<dbReference type="PANTHER" id="PTHR34075">
    <property type="entry name" value="BLR3430 PROTEIN"/>
    <property type="match status" value="1"/>
</dbReference>
<gene>
    <name evidence="3" type="ORF">Drose_24815</name>
</gene>
<keyword evidence="4" id="KW-1185">Reference proteome</keyword>
<dbReference type="EMBL" id="CP073721">
    <property type="protein sequence ID" value="UWZ34440.1"/>
    <property type="molecule type" value="Genomic_DNA"/>
</dbReference>
<feature type="domain" description="ChsH2 rubredoxin-like zinc ribbon" evidence="2">
    <location>
        <begin position="58"/>
        <end position="94"/>
    </location>
</feature>
<dbReference type="PANTHER" id="PTHR34075:SF5">
    <property type="entry name" value="BLR3430 PROTEIN"/>
    <property type="match status" value="1"/>
</dbReference>
<dbReference type="InterPro" id="IPR052513">
    <property type="entry name" value="Thioester_dehydratase-like"/>
</dbReference>
<dbReference type="InterPro" id="IPR002878">
    <property type="entry name" value="ChsH2_C"/>
</dbReference>
<feature type="domain" description="ChsH2 C-terminal OB-fold" evidence="1">
    <location>
        <begin position="96"/>
        <end position="162"/>
    </location>
</feature>
<organism evidence="3 4">
    <name type="scientific">Dactylosporangium roseum</name>
    <dbReference type="NCBI Taxonomy" id="47989"/>
    <lineage>
        <taxon>Bacteria</taxon>
        <taxon>Bacillati</taxon>
        <taxon>Actinomycetota</taxon>
        <taxon>Actinomycetes</taxon>
        <taxon>Micromonosporales</taxon>
        <taxon>Micromonosporaceae</taxon>
        <taxon>Dactylosporangium</taxon>
    </lineage>
</organism>
<dbReference type="SUPFAM" id="SSF50249">
    <property type="entry name" value="Nucleic acid-binding proteins"/>
    <property type="match status" value="1"/>
</dbReference>